<proteinExistence type="predicted"/>
<dbReference type="Proteomes" id="UP000034492">
    <property type="component" value="Unassembled WGS sequence"/>
</dbReference>
<organism evidence="2 3">
    <name type="scientific">Candidatus Daviesbacteria bacterium GW2011_GWB1_36_5</name>
    <dbReference type="NCBI Taxonomy" id="1618426"/>
    <lineage>
        <taxon>Bacteria</taxon>
        <taxon>Candidatus Daviesiibacteriota</taxon>
    </lineage>
</organism>
<protein>
    <recommendedName>
        <fullName evidence="1">Clp R domain-containing protein</fullName>
    </recommendedName>
</protein>
<dbReference type="Pfam" id="PF02861">
    <property type="entry name" value="Clp_N"/>
    <property type="match status" value="1"/>
</dbReference>
<comment type="caution">
    <text evidence="2">The sequence shown here is derived from an EMBL/GenBank/DDBJ whole genome shotgun (WGS) entry which is preliminary data.</text>
</comment>
<evidence type="ECO:0000259" key="1">
    <source>
        <dbReference type="Pfam" id="PF02861"/>
    </source>
</evidence>
<dbReference type="Gene3D" id="1.10.1780.10">
    <property type="entry name" value="Clp, N-terminal domain"/>
    <property type="match status" value="1"/>
</dbReference>
<feature type="domain" description="Clp R" evidence="1">
    <location>
        <begin position="14"/>
        <end position="130"/>
    </location>
</feature>
<dbReference type="InterPro" id="IPR004176">
    <property type="entry name" value="Clp_R_N"/>
</dbReference>
<accession>A0A0G0F569</accession>
<evidence type="ECO:0000313" key="3">
    <source>
        <dbReference type="Proteomes" id="UP000034492"/>
    </source>
</evidence>
<reference evidence="2 3" key="1">
    <citation type="journal article" date="2015" name="Nature">
        <title>rRNA introns, odd ribosomes, and small enigmatic genomes across a large radiation of phyla.</title>
        <authorList>
            <person name="Brown C.T."/>
            <person name="Hug L.A."/>
            <person name="Thomas B.C."/>
            <person name="Sharon I."/>
            <person name="Castelle C.J."/>
            <person name="Singh A."/>
            <person name="Wilkins M.J."/>
            <person name="Williams K.H."/>
            <person name="Banfield J.F."/>
        </authorList>
    </citation>
    <scope>NUCLEOTIDE SEQUENCE [LARGE SCALE GENOMIC DNA]</scope>
</reference>
<sequence>MIIKEQLGAEFGFRFSQSVTDAFNKGIEEAANFNSDVIGIDHLFLGLIPHINPRIFEAFGTDNKRVYDASKFIMGIPKDEDLGRELISLKVKNVFRSGIDEARDWQDSELKSDVLFLAMLKKGDNVAYDIWTKEFRATVNRVRLVAARSRFESEQVNMFLKML</sequence>
<name>A0A0G0F569_9BACT</name>
<dbReference type="EMBL" id="LBSA01000021">
    <property type="protein sequence ID" value="KKQ08605.1"/>
    <property type="molecule type" value="Genomic_DNA"/>
</dbReference>
<dbReference type="AlphaFoldDB" id="A0A0G0F569"/>
<gene>
    <name evidence="2" type="ORF">US19_C0021G0021</name>
</gene>
<dbReference type="SUPFAM" id="SSF81923">
    <property type="entry name" value="Double Clp-N motif"/>
    <property type="match status" value="1"/>
</dbReference>
<evidence type="ECO:0000313" key="2">
    <source>
        <dbReference type="EMBL" id="KKQ08605.1"/>
    </source>
</evidence>
<dbReference type="InterPro" id="IPR036628">
    <property type="entry name" value="Clp_N_dom_sf"/>
</dbReference>